<dbReference type="PANTHER" id="PTHR22642:SF2">
    <property type="entry name" value="PROTEIN LONG AFTER FAR-RED 3"/>
    <property type="match status" value="1"/>
</dbReference>
<gene>
    <name evidence="2" type="ORF">GCM10011365_00480</name>
</gene>
<dbReference type="CDD" id="cd01300">
    <property type="entry name" value="YtcJ_like"/>
    <property type="match status" value="1"/>
</dbReference>
<dbReference type="PANTHER" id="PTHR22642">
    <property type="entry name" value="IMIDAZOLONEPROPIONASE"/>
    <property type="match status" value="1"/>
</dbReference>
<accession>A0A917CCS8</accession>
<name>A0A917CCS8_9GAMM</name>
<dbReference type="InterPro" id="IPR011059">
    <property type="entry name" value="Metal-dep_hydrolase_composite"/>
</dbReference>
<dbReference type="Gene3D" id="3.20.20.140">
    <property type="entry name" value="Metal-dependent hydrolases"/>
    <property type="match status" value="1"/>
</dbReference>
<dbReference type="InterPro" id="IPR032466">
    <property type="entry name" value="Metal_Hydrolase"/>
</dbReference>
<evidence type="ECO:0000313" key="2">
    <source>
        <dbReference type="EMBL" id="GGF83457.1"/>
    </source>
</evidence>
<dbReference type="AlphaFoldDB" id="A0A917CCS8"/>
<dbReference type="Proteomes" id="UP000605253">
    <property type="component" value="Unassembled WGS sequence"/>
</dbReference>
<evidence type="ECO:0000259" key="1">
    <source>
        <dbReference type="Pfam" id="PF07969"/>
    </source>
</evidence>
<proteinExistence type="predicted"/>
<comment type="caution">
    <text evidence="2">The sequence shown here is derived from an EMBL/GenBank/DDBJ whole genome shotgun (WGS) entry which is preliminary data.</text>
</comment>
<keyword evidence="3" id="KW-1185">Reference proteome</keyword>
<dbReference type="SUPFAM" id="SSF51338">
    <property type="entry name" value="Composite domain of metallo-dependent hydrolases"/>
    <property type="match status" value="1"/>
</dbReference>
<dbReference type="RefSeq" id="WP_188363659.1">
    <property type="nucleotide sequence ID" value="NZ_BAABJF010000011.1"/>
</dbReference>
<dbReference type="Gene3D" id="2.30.40.10">
    <property type="entry name" value="Urease, subunit C, domain 1"/>
    <property type="match status" value="1"/>
</dbReference>
<protein>
    <submittedName>
        <fullName evidence="2">Amidohydrolase</fullName>
    </submittedName>
</protein>
<dbReference type="EMBL" id="BMEO01000001">
    <property type="protein sequence ID" value="GGF83457.1"/>
    <property type="molecule type" value="Genomic_DNA"/>
</dbReference>
<dbReference type="Gene3D" id="3.10.310.70">
    <property type="match status" value="1"/>
</dbReference>
<dbReference type="SUPFAM" id="SSF51556">
    <property type="entry name" value="Metallo-dependent hydrolases"/>
    <property type="match status" value="1"/>
</dbReference>
<reference evidence="2" key="1">
    <citation type="journal article" date="2014" name="Int. J. Syst. Evol. Microbiol.">
        <title>Complete genome sequence of Corynebacterium casei LMG S-19264T (=DSM 44701T), isolated from a smear-ripened cheese.</title>
        <authorList>
            <consortium name="US DOE Joint Genome Institute (JGI-PGF)"/>
            <person name="Walter F."/>
            <person name="Albersmeier A."/>
            <person name="Kalinowski J."/>
            <person name="Ruckert C."/>
        </authorList>
    </citation>
    <scope>NUCLEOTIDE SEQUENCE</scope>
    <source>
        <strain evidence="2">CGMCC 1.12181</strain>
    </source>
</reference>
<dbReference type="InterPro" id="IPR033932">
    <property type="entry name" value="YtcJ-like"/>
</dbReference>
<dbReference type="InterPro" id="IPR013108">
    <property type="entry name" value="Amidohydro_3"/>
</dbReference>
<sequence length="549" mass="60691">MKSIQSSTSFLAAVFLTVIPGLSFSEITRIDNVQGYTHNGKQLINFKSLTFDSNSGRILDATKVQKVDRVIDGNNQILISGLHDAHGHVLNYGLSQVQVQLQGLDDFEQVLETIQQGLKTHRGDDWLLGRGWNQALWPEKDFPSKQDLDELSINQPPIWLTRIDGHAGWGNSAALKAAGINREVAQNNDLILKDANGEPTGVLIDNAMELITRHIPATGPDSQREALHKAFQDLAAVGLTYVHDAGISADNHAMYKKLAETGQMPIRIYAMLASQDPAFEATLKKGLVNIANRYQLRAIKMMVDGALGSYGALLHEPYSDKPETHGAYVQNLNTLKTKLKPTVAAGFQAAIHAIGDRGNTEVLNLLAQPMAFSGQLRHRIEHAQIMRPSDIARMANNDIIASMQPTHATSDKNMAEDRIGPDRMDGAYAWQTALDNNVHLAFGSDFPVELFNPFYGLHAAVTRQDRNNQPQGGWYSEEALSIEDAFKAFSIGAAYAAHDEHNNGSLEPGKYADFIIIDQNIFTIDPKDIWKTQVLETWVNGQCIYKHKQ</sequence>
<dbReference type="GO" id="GO:0016810">
    <property type="term" value="F:hydrolase activity, acting on carbon-nitrogen (but not peptide) bonds"/>
    <property type="evidence" value="ECO:0007669"/>
    <property type="project" value="InterPro"/>
</dbReference>
<dbReference type="Pfam" id="PF07969">
    <property type="entry name" value="Amidohydro_3"/>
    <property type="match status" value="1"/>
</dbReference>
<reference evidence="2" key="2">
    <citation type="submission" date="2020-09" db="EMBL/GenBank/DDBJ databases">
        <authorList>
            <person name="Sun Q."/>
            <person name="Zhou Y."/>
        </authorList>
    </citation>
    <scope>NUCLEOTIDE SEQUENCE</scope>
    <source>
        <strain evidence="2">CGMCC 1.12181</strain>
    </source>
</reference>
<feature type="domain" description="Amidohydrolase 3" evidence="1">
    <location>
        <begin position="69"/>
        <end position="545"/>
    </location>
</feature>
<evidence type="ECO:0000313" key="3">
    <source>
        <dbReference type="Proteomes" id="UP000605253"/>
    </source>
</evidence>
<organism evidence="2 3">
    <name type="scientific">Marinicella pacifica</name>
    <dbReference type="NCBI Taxonomy" id="1171543"/>
    <lineage>
        <taxon>Bacteria</taxon>
        <taxon>Pseudomonadati</taxon>
        <taxon>Pseudomonadota</taxon>
        <taxon>Gammaproteobacteria</taxon>
        <taxon>Lysobacterales</taxon>
        <taxon>Marinicellaceae</taxon>
        <taxon>Marinicella</taxon>
    </lineage>
</organism>